<evidence type="ECO:0000313" key="1">
    <source>
        <dbReference type="EMBL" id="QGW56933.1"/>
    </source>
</evidence>
<accession>A0AAX1FKP4</accession>
<sequence length="61" mass="6967">MQHGARLITLDMLCPRHLITADKQCDGIVFLDNPYNNVVCSRAETMHMEKSVVLRRHDGSE</sequence>
<name>A0AAX1FKP4_CORPS</name>
<dbReference type="EMBL" id="CP003540">
    <property type="protein sequence ID" value="QGW56933.1"/>
    <property type="molecule type" value="Genomic_DNA"/>
</dbReference>
<dbReference type="KEGG" id="coe:CP258_02235"/>
<gene>
    <name evidence="1" type="ORF">CP258_02235</name>
</gene>
<protein>
    <submittedName>
        <fullName evidence="1">Uncharacterized protein</fullName>
    </submittedName>
</protein>
<evidence type="ECO:0000313" key="2">
    <source>
        <dbReference type="Proteomes" id="UP000006465"/>
    </source>
</evidence>
<dbReference type="AlphaFoldDB" id="A0AAX1FKP4"/>
<proteinExistence type="predicted"/>
<dbReference type="Proteomes" id="UP000006465">
    <property type="component" value="Chromosome"/>
</dbReference>
<organism evidence="1 2">
    <name type="scientific">Corynebacterium pseudotuberculosis 258</name>
    <dbReference type="NCBI Taxonomy" id="1168865"/>
    <lineage>
        <taxon>Bacteria</taxon>
        <taxon>Bacillati</taxon>
        <taxon>Actinomycetota</taxon>
        <taxon>Actinomycetes</taxon>
        <taxon>Mycobacteriales</taxon>
        <taxon>Corynebacteriaceae</taxon>
        <taxon>Corynebacterium</taxon>
    </lineage>
</organism>
<reference evidence="1 2" key="1">
    <citation type="journal article" date="2013" name="J. Biotechnol.">
        <title>Genome sequence of Corynebacterium pseudotuberculosis biovar equi strain 258 and prediction of antigenic targets to improve biotechnological vaccine production.</title>
        <authorList>
            <person name="Soares S.C."/>
            <person name="Trost E."/>
            <person name="Ramos R.T."/>
            <person name="Carneiro A.R."/>
            <person name="Santos A.R."/>
            <person name="Pinto A.C."/>
            <person name="Barbosa E."/>
            <person name="Aburjaile F."/>
            <person name="Ali A."/>
            <person name="Diniz C.A."/>
            <person name="Hassan S.S."/>
            <person name="Fiaux K."/>
            <person name="Guimaraes L.C."/>
            <person name="Bakhtiar S.M."/>
            <person name="Pereira U."/>
            <person name="Almeida S.S."/>
            <person name="Abreu V.A."/>
            <person name="Rocha F.S."/>
            <person name="Dorella F.A."/>
            <person name="Miyoshi A."/>
            <person name="Silva A."/>
            <person name="Azevedo V."/>
            <person name="Tauch A."/>
        </authorList>
    </citation>
    <scope>NUCLEOTIDE SEQUENCE [LARGE SCALE GENOMIC DNA]</scope>
    <source>
        <strain evidence="1 2">258</strain>
    </source>
</reference>